<sequence length="42" mass="4196">MVTTLVVALAVSAWLLLPLPLAVACGRAFDLGSRSDDPAGGA</sequence>
<dbReference type="AlphaFoldDB" id="A0A6J6VSB7"/>
<organism evidence="1">
    <name type="scientific">freshwater metagenome</name>
    <dbReference type="NCBI Taxonomy" id="449393"/>
    <lineage>
        <taxon>unclassified sequences</taxon>
        <taxon>metagenomes</taxon>
        <taxon>ecological metagenomes</taxon>
    </lineage>
</organism>
<reference evidence="1" key="1">
    <citation type="submission" date="2020-05" db="EMBL/GenBank/DDBJ databases">
        <authorList>
            <person name="Chiriac C."/>
            <person name="Salcher M."/>
            <person name="Ghai R."/>
            <person name="Kavagutti S V."/>
        </authorList>
    </citation>
    <scope>NUCLEOTIDE SEQUENCE</scope>
</reference>
<name>A0A6J6VSB7_9ZZZZ</name>
<protein>
    <submittedName>
        <fullName evidence="1">Unannotated protein</fullName>
    </submittedName>
</protein>
<dbReference type="EMBL" id="CAEZYQ010000057">
    <property type="protein sequence ID" value="CAB4773905.1"/>
    <property type="molecule type" value="Genomic_DNA"/>
</dbReference>
<evidence type="ECO:0000313" key="1">
    <source>
        <dbReference type="EMBL" id="CAB4773905.1"/>
    </source>
</evidence>
<proteinExistence type="predicted"/>
<gene>
    <name evidence="1" type="ORF">UFOPK2761_03555</name>
</gene>
<accession>A0A6J6VSB7</accession>